<accession>A0A2M7R7S2</accession>
<dbReference type="EMBL" id="PFLW01000018">
    <property type="protein sequence ID" value="PIY89543.1"/>
    <property type="molecule type" value="Genomic_DNA"/>
</dbReference>
<keyword evidence="1" id="KW-0812">Transmembrane</keyword>
<dbReference type="Proteomes" id="UP000230767">
    <property type="component" value="Unassembled WGS sequence"/>
</dbReference>
<proteinExistence type="predicted"/>
<evidence type="ECO:0008006" key="4">
    <source>
        <dbReference type="Google" id="ProtNLM"/>
    </source>
</evidence>
<evidence type="ECO:0000313" key="2">
    <source>
        <dbReference type="EMBL" id="PIY89543.1"/>
    </source>
</evidence>
<evidence type="ECO:0000256" key="1">
    <source>
        <dbReference type="SAM" id="Phobius"/>
    </source>
</evidence>
<evidence type="ECO:0000313" key="3">
    <source>
        <dbReference type="Proteomes" id="UP000230767"/>
    </source>
</evidence>
<reference evidence="3" key="1">
    <citation type="submission" date="2017-09" db="EMBL/GenBank/DDBJ databases">
        <title>Depth-based differentiation of microbial function through sediment-hosted aquifers and enrichment of novel symbionts in the deep terrestrial subsurface.</title>
        <authorList>
            <person name="Probst A.J."/>
            <person name="Ladd B."/>
            <person name="Jarett J.K."/>
            <person name="Geller-Mcgrath D.E."/>
            <person name="Sieber C.M.K."/>
            <person name="Emerson J.B."/>
            <person name="Anantharaman K."/>
            <person name="Thomas B.C."/>
            <person name="Malmstrom R."/>
            <person name="Stieglmeier M."/>
            <person name="Klingl A."/>
            <person name="Woyke T."/>
            <person name="Ryan C.M."/>
            <person name="Banfield J.F."/>
        </authorList>
    </citation>
    <scope>NUCLEOTIDE SEQUENCE [LARGE SCALE GENOMIC DNA]</scope>
</reference>
<sequence length="134" mass="15002">FVVPQFIERKPKVVGPLTFQQFIFIGGGIAICFILHFLKFPFYLLLLSCLALVGGGSILAFGKINGRPIFTMIKNFFEFSFSSKMYLWKKGGVVSRAIKIEEAKKEAVEKAPVLSIAEKSRLKNLAARIETGKR</sequence>
<gene>
    <name evidence="2" type="ORF">COY73_00515</name>
</gene>
<dbReference type="AlphaFoldDB" id="A0A2M7R7S2"/>
<comment type="caution">
    <text evidence="2">The sequence shown here is derived from an EMBL/GenBank/DDBJ whole genome shotgun (WGS) entry which is preliminary data.</text>
</comment>
<feature type="transmembrane region" description="Helical" evidence="1">
    <location>
        <begin position="17"/>
        <end position="36"/>
    </location>
</feature>
<feature type="transmembrane region" description="Helical" evidence="1">
    <location>
        <begin position="42"/>
        <end position="62"/>
    </location>
</feature>
<name>A0A2M7R7S2_9BACT</name>
<protein>
    <recommendedName>
        <fullName evidence="4">PrgI family protein</fullName>
    </recommendedName>
</protein>
<feature type="non-terminal residue" evidence="2">
    <location>
        <position position="1"/>
    </location>
</feature>
<organism evidence="2 3">
    <name type="scientific">Candidatus Nealsonbacteria bacterium CG_4_10_14_0_8_um_filter_37_14</name>
    <dbReference type="NCBI Taxonomy" id="1974684"/>
    <lineage>
        <taxon>Bacteria</taxon>
        <taxon>Candidatus Nealsoniibacteriota</taxon>
    </lineage>
</organism>
<keyword evidence="1" id="KW-0472">Membrane</keyword>
<keyword evidence="1" id="KW-1133">Transmembrane helix</keyword>